<dbReference type="EMBL" id="VSRR010055083">
    <property type="protein sequence ID" value="MPC80822.1"/>
    <property type="molecule type" value="Genomic_DNA"/>
</dbReference>
<evidence type="ECO:0000313" key="1">
    <source>
        <dbReference type="EMBL" id="MPC80822.1"/>
    </source>
</evidence>
<comment type="caution">
    <text evidence="1">The sequence shown here is derived from an EMBL/GenBank/DDBJ whole genome shotgun (WGS) entry which is preliminary data.</text>
</comment>
<evidence type="ECO:0000313" key="2">
    <source>
        <dbReference type="Proteomes" id="UP000324222"/>
    </source>
</evidence>
<dbReference type="AlphaFoldDB" id="A0A5B7IAM6"/>
<dbReference type="Proteomes" id="UP000324222">
    <property type="component" value="Unassembled WGS sequence"/>
</dbReference>
<proteinExistence type="predicted"/>
<name>A0A5B7IAM6_PORTR</name>
<organism evidence="1 2">
    <name type="scientific">Portunus trituberculatus</name>
    <name type="common">Swimming crab</name>
    <name type="synonym">Neptunus trituberculatus</name>
    <dbReference type="NCBI Taxonomy" id="210409"/>
    <lineage>
        <taxon>Eukaryota</taxon>
        <taxon>Metazoa</taxon>
        <taxon>Ecdysozoa</taxon>
        <taxon>Arthropoda</taxon>
        <taxon>Crustacea</taxon>
        <taxon>Multicrustacea</taxon>
        <taxon>Malacostraca</taxon>
        <taxon>Eumalacostraca</taxon>
        <taxon>Eucarida</taxon>
        <taxon>Decapoda</taxon>
        <taxon>Pleocyemata</taxon>
        <taxon>Brachyura</taxon>
        <taxon>Eubrachyura</taxon>
        <taxon>Portunoidea</taxon>
        <taxon>Portunidae</taxon>
        <taxon>Portuninae</taxon>
        <taxon>Portunus</taxon>
    </lineage>
</organism>
<keyword evidence="2" id="KW-1185">Reference proteome</keyword>
<protein>
    <submittedName>
        <fullName evidence="1">Uncharacterized protein</fullName>
    </submittedName>
</protein>
<accession>A0A5B7IAM6</accession>
<gene>
    <name evidence="1" type="ORF">E2C01_075415</name>
</gene>
<sequence length="208" mass="22945">MALIQIQAGTAFSFSGVTLPQMTDSTTQDIFLDPHQAALFGSLVNLGAVAGTCLSWPLLENSGETSRDNDTVQKSRKLSRYFGRQPVTQLALRGVVMFHFLCASNSGCVLLAQLSSLADNSKQNGRSLLRASLLPESRLRSFARTPCHHRASGEQGLQRQQHMEADENIISVRNTSHFVCFIFNNSFCSFLRKLPFDDVPCAYPTSNK</sequence>
<reference evidence="1 2" key="1">
    <citation type="submission" date="2019-05" db="EMBL/GenBank/DDBJ databases">
        <title>Another draft genome of Portunus trituberculatus and its Hox gene families provides insights of decapod evolution.</title>
        <authorList>
            <person name="Jeong J.-H."/>
            <person name="Song I."/>
            <person name="Kim S."/>
            <person name="Choi T."/>
            <person name="Kim D."/>
            <person name="Ryu S."/>
            <person name="Kim W."/>
        </authorList>
    </citation>
    <scope>NUCLEOTIDE SEQUENCE [LARGE SCALE GENOMIC DNA]</scope>
    <source>
        <tissue evidence="1">Muscle</tissue>
    </source>
</reference>
<dbReference type="OrthoDB" id="6360451at2759"/>